<organism evidence="3 4">
    <name type="scientific">Operophtera brumata</name>
    <name type="common">Winter moth</name>
    <name type="synonym">Phalaena brumata</name>
    <dbReference type="NCBI Taxonomy" id="104452"/>
    <lineage>
        <taxon>Eukaryota</taxon>
        <taxon>Metazoa</taxon>
        <taxon>Ecdysozoa</taxon>
        <taxon>Arthropoda</taxon>
        <taxon>Hexapoda</taxon>
        <taxon>Insecta</taxon>
        <taxon>Pterygota</taxon>
        <taxon>Neoptera</taxon>
        <taxon>Endopterygota</taxon>
        <taxon>Lepidoptera</taxon>
        <taxon>Glossata</taxon>
        <taxon>Ditrysia</taxon>
        <taxon>Geometroidea</taxon>
        <taxon>Geometridae</taxon>
        <taxon>Larentiinae</taxon>
        <taxon>Operophtera</taxon>
    </lineage>
</organism>
<gene>
    <name evidence="3" type="ORF">OBRU01_26910</name>
</gene>
<evidence type="ECO:0000313" key="4">
    <source>
        <dbReference type="Proteomes" id="UP000037510"/>
    </source>
</evidence>
<reference evidence="3 4" key="1">
    <citation type="journal article" date="2015" name="Genome Biol. Evol.">
        <title>The genome of winter moth (Operophtera brumata) provides a genomic perspective on sexual dimorphism and phenology.</title>
        <authorList>
            <person name="Derks M.F."/>
            <person name="Smit S."/>
            <person name="Salis L."/>
            <person name="Schijlen E."/>
            <person name="Bossers A."/>
            <person name="Mateman C."/>
            <person name="Pijl A.S."/>
            <person name="de Ridder D."/>
            <person name="Groenen M.A."/>
            <person name="Visser M.E."/>
            <person name="Megens H.J."/>
        </authorList>
    </citation>
    <scope>NUCLEOTIDE SEQUENCE [LARGE SCALE GENOMIC DNA]</scope>
    <source>
        <strain evidence="3">WM2013NL</strain>
        <tissue evidence="3">Head and thorax</tissue>
    </source>
</reference>
<evidence type="ECO:0000256" key="1">
    <source>
        <dbReference type="SAM" id="Coils"/>
    </source>
</evidence>
<feature type="region of interest" description="Disordered" evidence="2">
    <location>
        <begin position="51"/>
        <end position="126"/>
    </location>
</feature>
<name>A0A0L7K2M2_OPEBR</name>
<keyword evidence="4" id="KW-1185">Reference proteome</keyword>
<dbReference type="AlphaFoldDB" id="A0A0L7K2M2"/>
<evidence type="ECO:0000256" key="2">
    <source>
        <dbReference type="SAM" id="MobiDB-lite"/>
    </source>
</evidence>
<feature type="coiled-coil region" evidence="1">
    <location>
        <begin position="3"/>
        <end position="30"/>
    </location>
</feature>
<proteinExistence type="predicted"/>
<feature type="non-terminal residue" evidence="3">
    <location>
        <position position="285"/>
    </location>
</feature>
<protein>
    <submittedName>
        <fullName evidence="3">Conserved oligomeric Golgi complex component 6</fullName>
    </submittedName>
</protein>
<accession>A0A0L7K2M2</accession>
<evidence type="ECO:0000313" key="3">
    <source>
        <dbReference type="EMBL" id="KOB51909.1"/>
    </source>
</evidence>
<dbReference type="Proteomes" id="UP000037510">
    <property type="component" value="Unassembled WGS sequence"/>
</dbReference>
<comment type="caution">
    <text evidence="3">The sequence shown here is derived from an EMBL/GenBank/DDBJ whole genome shotgun (WGS) entry which is preliminary data.</text>
</comment>
<dbReference type="EMBL" id="JTDY01016210">
    <property type="protein sequence ID" value="KOB51909.1"/>
    <property type="molecule type" value="Genomic_DNA"/>
</dbReference>
<sequence>MTLKDVEVALRELHKLISDLADKVGSLERKVCEQSVIIINQTEVIKLLKTQVEGKQPPSTKTSSAASAPAQPALQRPIRQARIKASSNITAGSSGVAARKPATKKDKEGQSIMGATTPKCDGVRQDAPISTPTVAATGSQSRVTTLLMDTPDETRTIDQTAWQEVSRKRRTMKQRPILTGSGKSENDGLQSAERLKFIQAWSFKPETSTEDVRNHIRKIEMCEKYVVEKRVIKTDQHAAFVIGFPETLYDRLCTPNAWPPGIKISDWFRLAPRRSERGSLAPEAD</sequence>
<feature type="compositionally biased region" description="Low complexity" evidence="2">
    <location>
        <begin position="56"/>
        <end position="73"/>
    </location>
</feature>
<keyword evidence="1" id="KW-0175">Coiled coil</keyword>